<evidence type="ECO:0000313" key="2">
    <source>
        <dbReference type="EMBL" id="MCG2461830.1"/>
    </source>
</evidence>
<dbReference type="AlphaFoldDB" id="A0AAE3EWL0"/>
<keyword evidence="3" id="KW-1185">Reference proteome</keyword>
<feature type="chain" id="PRO_5042133024" description="Membrane metalloprotease" evidence="1">
    <location>
        <begin position="21"/>
        <end position="260"/>
    </location>
</feature>
<evidence type="ECO:0000256" key="1">
    <source>
        <dbReference type="SAM" id="SignalP"/>
    </source>
</evidence>
<proteinExistence type="predicted"/>
<reference evidence="2" key="1">
    <citation type="submission" date="2023-02" db="EMBL/GenBank/DDBJ databases">
        <title>Genome of Flavobacteriaceae gen. nov. sp. strain F89.</title>
        <authorList>
            <person name="Wang Y."/>
        </authorList>
    </citation>
    <scope>NUCLEOTIDE SEQUENCE</scope>
    <source>
        <strain evidence="2">F89</strain>
    </source>
</reference>
<dbReference type="Proteomes" id="UP001200642">
    <property type="component" value="Unassembled WGS sequence"/>
</dbReference>
<evidence type="ECO:0008006" key="4">
    <source>
        <dbReference type="Google" id="ProtNLM"/>
    </source>
</evidence>
<protein>
    <recommendedName>
        <fullName evidence="4">Membrane metalloprotease</fullName>
    </recommendedName>
</protein>
<organism evidence="2 3">
    <name type="scientific">Cerina litoralis</name>
    <dbReference type="NCBI Taxonomy" id="2874477"/>
    <lineage>
        <taxon>Bacteria</taxon>
        <taxon>Pseudomonadati</taxon>
        <taxon>Bacteroidota</taxon>
        <taxon>Flavobacteriia</taxon>
        <taxon>Flavobacteriales</taxon>
        <taxon>Flavobacteriaceae</taxon>
        <taxon>Cerina</taxon>
    </lineage>
</organism>
<name>A0AAE3EWL0_9FLAO</name>
<dbReference type="EMBL" id="JAIRBC010000020">
    <property type="protein sequence ID" value="MCG2461830.1"/>
    <property type="molecule type" value="Genomic_DNA"/>
</dbReference>
<gene>
    <name evidence="2" type="ORF">K8352_13810</name>
</gene>
<sequence length="260" mass="28956">MRIFKILVLCLLTLTTSNCSKDSVGESDKIDRSANLMASGDSANDILSNNQHTDLLIQIAYVEGFQPTQKAIDDFVEFIKERTYKEKIDLIYKQLPSPEVDSLDINKIDDLETENRTAYNDGKTLALYIFFADAPAKSKETKDKDLVTLGAVYRNTSMVIYESSIRELTKKSIFINNATVEAATLNHEFCHWLGLVDLGTKPLSPHEDAERTNHCNVSGCLMQSELEFGQGMMKMLSAKNSSIPVLGEKCLADLKSNGGR</sequence>
<feature type="signal peptide" evidence="1">
    <location>
        <begin position="1"/>
        <end position="20"/>
    </location>
</feature>
<evidence type="ECO:0000313" key="3">
    <source>
        <dbReference type="Proteomes" id="UP001200642"/>
    </source>
</evidence>
<comment type="caution">
    <text evidence="2">The sequence shown here is derived from an EMBL/GenBank/DDBJ whole genome shotgun (WGS) entry which is preliminary data.</text>
</comment>
<accession>A0AAE3EWL0</accession>
<keyword evidence="1" id="KW-0732">Signal</keyword>
<dbReference type="RefSeq" id="WP_317902972.1">
    <property type="nucleotide sequence ID" value="NZ_JAIRBC010000020.1"/>
</dbReference>